<feature type="signal peptide" evidence="5">
    <location>
        <begin position="1"/>
        <end position="22"/>
    </location>
</feature>
<evidence type="ECO:0000256" key="5">
    <source>
        <dbReference type="SAM" id="SignalP"/>
    </source>
</evidence>
<gene>
    <name evidence="7" type="ORF">B0F87_102194</name>
</gene>
<dbReference type="GO" id="GO:0020037">
    <property type="term" value="F:heme binding"/>
    <property type="evidence" value="ECO:0007669"/>
    <property type="project" value="InterPro"/>
</dbReference>
<name>A0A2S6HHY1_9GAMM</name>
<dbReference type="GO" id="GO:0046872">
    <property type="term" value="F:metal ion binding"/>
    <property type="evidence" value="ECO:0007669"/>
    <property type="project" value="UniProtKB-KW"/>
</dbReference>
<evidence type="ECO:0000256" key="2">
    <source>
        <dbReference type="ARBA" id="ARBA00022723"/>
    </source>
</evidence>
<feature type="chain" id="PRO_5015493121" description="Cytochrome c domain-containing protein" evidence="5">
    <location>
        <begin position="23"/>
        <end position="112"/>
    </location>
</feature>
<dbReference type="RefSeq" id="WP_006890375.1">
    <property type="nucleotide sequence ID" value="NZ_PTIZ01000002.1"/>
</dbReference>
<dbReference type="OMA" id="CHDIASN"/>
<dbReference type="PROSITE" id="PS51007">
    <property type="entry name" value="CYTC"/>
    <property type="match status" value="1"/>
</dbReference>
<sequence length="112" mass="11746">MKKTLGTLAGIALLALSGQVFADEASDVGKKIYERAFGRGCGTCHDIASNPQLTALIKAGQLDRAKFETVLKEGKGGMPKAIAEIMKNPAVVKAGYGEDQAVDALYKYLGGN</sequence>
<reference evidence="7 8" key="1">
    <citation type="submission" date="2018-02" db="EMBL/GenBank/DDBJ databases">
        <title>Subsurface microbial communities from deep shales in Ohio and West Virginia, USA.</title>
        <authorList>
            <person name="Wrighton K."/>
        </authorList>
    </citation>
    <scope>NUCLEOTIDE SEQUENCE [LARGE SCALE GENOMIC DNA]</scope>
    <source>
        <strain evidence="7 8">OWC-DMM</strain>
    </source>
</reference>
<keyword evidence="5" id="KW-0732">Signal</keyword>
<keyword evidence="2 4" id="KW-0479">Metal-binding</keyword>
<organism evidence="7 8">
    <name type="scientific">Methylobacter tundripaludum</name>
    <dbReference type="NCBI Taxonomy" id="173365"/>
    <lineage>
        <taxon>Bacteria</taxon>
        <taxon>Pseudomonadati</taxon>
        <taxon>Pseudomonadota</taxon>
        <taxon>Gammaproteobacteria</taxon>
        <taxon>Methylococcales</taxon>
        <taxon>Methylococcaceae</taxon>
        <taxon>Methylobacter</taxon>
    </lineage>
</organism>
<dbReference type="AlphaFoldDB" id="A0A2S6HHY1"/>
<evidence type="ECO:0000256" key="1">
    <source>
        <dbReference type="ARBA" id="ARBA00022617"/>
    </source>
</evidence>
<dbReference type="InterPro" id="IPR036909">
    <property type="entry name" value="Cyt_c-like_dom_sf"/>
</dbReference>
<dbReference type="InterPro" id="IPR009056">
    <property type="entry name" value="Cyt_c-like_dom"/>
</dbReference>
<dbReference type="GO" id="GO:0009055">
    <property type="term" value="F:electron transfer activity"/>
    <property type="evidence" value="ECO:0007669"/>
    <property type="project" value="InterPro"/>
</dbReference>
<dbReference type="Proteomes" id="UP000240010">
    <property type="component" value="Unassembled WGS sequence"/>
</dbReference>
<protein>
    <recommendedName>
        <fullName evidence="6">Cytochrome c domain-containing protein</fullName>
    </recommendedName>
</protein>
<evidence type="ECO:0000313" key="7">
    <source>
        <dbReference type="EMBL" id="PPK77088.1"/>
    </source>
</evidence>
<evidence type="ECO:0000256" key="4">
    <source>
        <dbReference type="PROSITE-ProRule" id="PRU00433"/>
    </source>
</evidence>
<proteinExistence type="predicted"/>
<dbReference type="EMBL" id="PTIZ01000002">
    <property type="protein sequence ID" value="PPK77088.1"/>
    <property type="molecule type" value="Genomic_DNA"/>
</dbReference>
<dbReference type="SUPFAM" id="SSF46626">
    <property type="entry name" value="Cytochrome c"/>
    <property type="match status" value="1"/>
</dbReference>
<evidence type="ECO:0000256" key="3">
    <source>
        <dbReference type="ARBA" id="ARBA00023004"/>
    </source>
</evidence>
<accession>A0A2S6HHY1</accession>
<keyword evidence="1 4" id="KW-0349">Heme</keyword>
<keyword evidence="3 4" id="KW-0408">Iron</keyword>
<comment type="caution">
    <text evidence="7">The sequence shown here is derived from an EMBL/GenBank/DDBJ whole genome shotgun (WGS) entry which is preliminary data.</text>
</comment>
<evidence type="ECO:0000259" key="6">
    <source>
        <dbReference type="PROSITE" id="PS51007"/>
    </source>
</evidence>
<evidence type="ECO:0000313" key="8">
    <source>
        <dbReference type="Proteomes" id="UP000240010"/>
    </source>
</evidence>
<feature type="domain" description="Cytochrome c" evidence="6">
    <location>
        <begin position="24"/>
        <end position="112"/>
    </location>
</feature>